<name>A0A9P4VNC9_9PEZI</name>
<dbReference type="PANTHER" id="PTHR38790">
    <property type="entry name" value="2EXR DOMAIN-CONTAINING PROTEIN-RELATED"/>
    <property type="match status" value="1"/>
</dbReference>
<feature type="region of interest" description="Disordered" evidence="1">
    <location>
        <begin position="218"/>
        <end position="240"/>
    </location>
</feature>
<evidence type="ECO:0000256" key="1">
    <source>
        <dbReference type="SAM" id="MobiDB-lite"/>
    </source>
</evidence>
<gene>
    <name evidence="3" type="ORF">M501DRAFT_1017974</name>
</gene>
<feature type="domain" description="DUF7730" evidence="2">
    <location>
        <begin position="5"/>
        <end position="113"/>
    </location>
</feature>
<organism evidence="3 4">
    <name type="scientific">Patellaria atrata CBS 101060</name>
    <dbReference type="NCBI Taxonomy" id="1346257"/>
    <lineage>
        <taxon>Eukaryota</taxon>
        <taxon>Fungi</taxon>
        <taxon>Dikarya</taxon>
        <taxon>Ascomycota</taxon>
        <taxon>Pezizomycotina</taxon>
        <taxon>Dothideomycetes</taxon>
        <taxon>Dothideomycetes incertae sedis</taxon>
        <taxon>Patellariales</taxon>
        <taxon>Patellariaceae</taxon>
        <taxon>Patellaria</taxon>
    </lineage>
</organism>
<evidence type="ECO:0000313" key="3">
    <source>
        <dbReference type="EMBL" id="KAF2837598.1"/>
    </source>
</evidence>
<protein>
    <recommendedName>
        <fullName evidence="2">DUF7730 domain-containing protein</fullName>
    </recommendedName>
</protein>
<proteinExistence type="predicted"/>
<evidence type="ECO:0000313" key="4">
    <source>
        <dbReference type="Proteomes" id="UP000799429"/>
    </source>
</evidence>
<dbReference type="AlphaFoldDB" id="A0A9P4VNC9"/>
<dbReference type="InterPro" id="IPR056632">
    <property type="entry name" value="DUF7730"/>
</dbReference>
<dbReference type="Pfam" id="PF24864">
    <property type="entry name" value="DUF7730"/>
    <property type="match status" value="1"/>
</dbReference>
<dbReference type="OrthoDB" id="2951834at2759"/>
<sequence length="280" mass="32148">MLSSFPFMRLPIDLRLEIYHLLLTPQTKEPVDVIIERSKKPTSYRLELVCSLSPPIYPNTAILRACKQIYSEALPTLYRAYTFCLGDNEALLPAFLSRIPSFGRENIRRIRFVINPYVGYKKNNATFHEVVTCAQIASLAPRLREVQIQFGSLDSPVDMAKWKRWKQLLHRIDAKKTLWIDPRLNDSLRKDSSSCISIMKQRWNEFLVEDADFKTNAPQPLSEPGVFQPIPSSPPPSYREPEVDDWDLLSIGSTKLLDDWEEISNKSWTSGSDATVEIMG</sequence>
<accession>A0A9P4VNC9</accession>
<dbReference type="Proteomes" id="UP000799429">
    <property type="component" value="Unassembled WGS sequence"/>
</dbReference>
<dbReference type="EMBL" id="MU006099">
    <property type="protein sequence ID" value="KAF2837598.1"/>
    <property type="molecule type" value="Genomic_DNA"/>
</dbReference>
<comment type="caution">
    <text evidence="3">The sequence shown here is derived from an EMBL/GenBank/DDBJ whole genome shotgun (WGS) entry which is preliminary data.</text>
</comment>
<evidence type="ECO:0000259" key="2">
    <source>
        <dbReference type="Pfam" id="PF24864"/>
    </source>
</evidence>
<keyword evidence="4" id="KW-1185">Reference proteome</keyword>
<reference evidence="3" key="1">
    <citation type="journal article" date="2020" name="Stud. Mycol.">
        <title>101 Dothideomycetes genomes: a test case for predicting lifestyles and emergence of pathogens.</title>
        <authorList>
            <person name="Haridas S."/>
            <person name="Albert R."/>
            <person name="Binder M."/>
            <person name="Bloem J."/>
            <person name="Labutti K."/>
            <person name="Salamov A."/>
            <person name="Andreopoulos B."/>
            <person name="Baker S."/>
            <person name="Barry K."/>
            <person name="Bills G."/>
            <person name="Bluhm B."/>
            <person name="Cannon C."/>
            <person name="Castanera R."/>
            <person name="Culley D."/>
            <person name="Daum C."/>
            <person name="Ezra D."/>
            <person name="Gonzalez J."/>
            <person name="Henrissat B."/>
            <person name="Kuo A."/>
            <person name="Liang C."/>
            <person name="Lipzen A."/>
            <person name="Lutzoni F."/>
            <person name="Magnuson J."/>
            <person name="Mondo S."/>
            <person name="Nolan M."/>
            <person name="Ohm R."/>
            <person name="Pangilinan J."/>
            <person name="Park H.-J."/>
            <person name="Ramirez L."/>
            <person name="Alfaro M."/>
            <person name="Sun H."/>
            <person name="Tritt A."/>
            <person name="Yoshinaga Y."/>
            <person name="Zwiers L.-H."/>
            <person name="Turgeon B."/>
            <person name="Goodwin S."/>
            <person name="Spatafora J."/>
            <person name="Crous P."/>
            <person name="Grigoriev I."/>
        </authorList>
    </citation>
    <scope>NUCLEOTIDE SEQUENCE</scope>
    <source>
        <strain evidence="3">CBS 101060</strain>
    </source>
</reference>